<organism evidence="1">
    <name type="scientific">marine sediment metagenome</name>
    <dbReference type="NCBI Taxonomy" id="412755"/>
    <lineage>
        <taxon>unclassified sequences</taxon>
        <taxon>metagenomes</taxon>
        <taxon>ecological metagenomes</taxon>
    </lineage>
</organism>
<gene>
    <name evidence="1" type="ORF">S12H4_54109</name>
</gene>
<accession>X1VIQ4</accession>
<sequence>MEELEMLMNEDLISHDEWQAWLRPQIRLVHKHGDDLARVHIDSAGRQHCFWVWGDVPIIARRLASHPELREEFYGRKLMPEGRMLKKGGGIA</sequence>
<reference evidence="1" key="1">
    <citation type="journal article" date="2014" name="Front. Microbiol.">
        <title>High frequency of phylogenetically diverse reductive dehalogenase-homologous genes in deep subseafloor sedimentary metagenomes.</title>
        <authorList>
            <person name="Kawai M."/>
            <person name="Futagami T."/>
            <person name="Toyoda A."/>
            <person name="Takaki Y."/>
            <person name="Nishi S."/>
            <person name="Hori S."/>
            <person name="Arai W."/>
            <person name="Tsubouchi T."/>
            <person name="Morono Y."/>
            <person name="Uchiyama I."/>
            <person name="Ito T."/>
            <person name="Fujiyama A."/>
            <person name="Inagaki F."/>
            <person name="Takami H."/>
        </authorList>
    </citation>
    <scope>NUCLEOTIDE SEQUENCE</scope>
    <source>
        <strain evidence="1">Expedition CK06-06</strain>
    </source>
</reference>
<dbReference type="AlphaFoldDB" id="X1VIQ4"/>
<protein>
    <submittedName>
        <fullName evidence="1">Uncharacterized protein</fullName>
    </submittedName>
</protein>
<evidence type="ECO:0000313" key="1">
    <source>
        <dbReference type="EMBL" id="GAJ07525.1"/>
    </source>
</evidence>
<name>X1VIQ4_9ZZZZ</name>
<proteinExistence type="predicted"/>
<dbReference type="EMBL" id="BARW01034543">
    <property type="protein sequence ID" value="GAJ07525.1"/>
    <property type="molecule type" value="Genomic_DNA"/>
</dbReference>
<comment type="caution">
    <text evidence="1">The sequence shown here is derived from an EMBL/GenBank/DDBJ whole genome shotgun (WGS) entry which is preliminary data.</text>
</comment>